<gene>
    <name evidence="1" type="ORF">DGG96_08430</name>
</gene>
<sequence>MNVLVLISVLVTAERGKANARMSVVIYGKGVYDYFEPSTWVRVLPVYVGETYPFDIVGNVIDVSGVLRGG</sequence>
<protein>
    <submittedName>
        <fullName evidence="1">Uncharacterized protein</fullName>
    </submittedName>
</protein>
<evidence type="ECO:0000313" key="2">
    <source>
        <dbReference type="Proteomes" id="UP000247152"/>
    </source>
</evidence>
<dbReference type="AlphaFoldDB" id="A0A317U443"/>
<dbReference type="Proteomes" id="UP000247152">
    <property type="component" value="Unassembled WGS sequence"/>
</dbReference>
<proteinExistence type="predicted"/>
<organism evidence="1 2">
    <name type="scientific">Legionella qingyii</name>
    <dbReference type="NCBI Taxonomy" id="2184757"/>
    <lineage>
        <taxon>Bacteria</taxon>
        <taxon>Pseudomonadati</taxon>
        <taxon>Pseudomonadota</taxon>
        <taxon>Gammaproteobacteria</taxon>
        <taxon>Legionellales</taxon>
        <taxon>Legionellaceae</taxon>
        <taxon>Legionella</taxon>
    </lineage>
</organism>
<name>A0A317U443_9GAMM</name>
<dbReference type="EMBL" id="QHJG01000011">
    <property type="protein sequence ID" value="PWY56159.1"/>
    <property type="molecule type" value="Genomic_DNA"/>
</dbReference>
<comment type="caution">
    <text evidence="1">The sequence shown here is derived from an EMBL/GenBank/DDBJ whole genome shotgun (WGS) entry which is preliminary data.</text>
</comment>
<evidence type="ECO:0000313" key="1">
    <source>
        <dbReference type="EMBL" id="PWY56159.1"/>
    </source>
</evidence>
<reference evidence="1 2" key="1">
    <citation type="submission" date="2018-05" db="EMBL/GenBank/DDBJ databases">
        <title>Legionella qingyii sp.nov., whole genome shotgun sequence.</title>
        <authorList>
            <person name="Wu H."/>
            <person name="Zhu Q."/>
            <person name="Hu C."/>
        </authorList>
    </citation>
    <scope>NUCLEOTIDE SEQUENCE [LARGE SCALE GENOMIC DNA]</scope>
    <source>
        <strain evidence="1 2">HEB18</strain>
    </source>
</reference>
<accession>A0A317U443</accession>